<evidence type="ECO:0000256" key="5">
    <source>
        <dbReference type="ARBA" id="ARBA00022692"/>
    </source>
</evidence>
<keyword evidence="9 10" id="KW-0472">Membrane</keyword>
<proteinExistence type="inferred from homology"/>
<comment type="caution">
    <text evidence="12">The sequence shown here is derived from an EMBL/GenBank/DDBJ whole genome shotgun (WGS) entry which is preliminary data.</text>
</comment>
<comment type="similarity">
    <text evidence="2 10">Belongs to the SecG family.</text>
</comment>
<comment type="function">
    <text evidence="10">Involved in protein export. Participates in an early event of protein translocation.</text>
</comment>
<keyword evidence="4 10" id="KW-1003">Cell membrane</keyword>
<feature type="region of interest" description="Disordered" evidence="11">
    <location>
        <begin position="79"/>
        <end position="146"/>
    </location>
</feature>
<evidence type="ECO:0000313" key="13">
    <source>
        <dbReference type="Proteomes" id="UP000739538"/>
    </source>
</evidence>
<feature type="compositionally biased region" description="Low complexity" evidence="11">
    <location>
        <begin position="111"/>
        <end position="122"/>
    </location>
</feature>
<gene>
    <name evidence="12" type="primary">secG</name>
    <name evidence="12" type="ORF">KDA27_04325</name>
</gene>
<evidence type="ECO:0000256" key="8">
    <source>
        <dbReference type="ARBA" id="ARBA00023010"/>
    </source>
</evidence>
<name>A0A956N9R4_UNCEI</name>
<evidence type="ECO:0000256" key="10">
    <source>
        <dbReference type="RuleBase" id="RU365087"/>
    </source>
</evidence>
<dbReference type="GO" id="GO:0009306">
    <property type="term" value="P:protein secretion"/>
    <property type="evidence" value="ECO:0007669"/>
    <property type="project" value="UniProtKB-UniRule"/>
</dbReference>
<feature type="compositionally biased region" description="Gly residues" evidence="11">
    <location>
        <begin position="133"/>
        <end position="146"/>
    </location>
</feature>
<dbReference type="EMBL" id="JAGQHS010000014">
    <property type="protein sequence ID" value="MCA9755006.1"/>
    <property type="molecule type" value="Genomic_DNA"/>
</dbReference>
<dbReference type="GO" id="GO:0043952">
    <property type="term" value="P:protein transport by the Sec complex"/>
    <property type="evidence" value="ECO:0007669"/>
    <property type="project" value="TreeGrafter"/>
</dbReference>
<protein>
    <recommendedName>
        <fullName evidence="10">Protein-export membrane protein SecG</fullName>
    </recommendedName>
</protein>
<dbReference type="PANTHER" id="PTHR34182">
    <property type="entry name" value="PROTEIN-EXPORT MEMBRANE PROTEIN SECG"/>
    <property type="match status" value="1"/>
</dbReference>
<organism evidence="12 13">
    <name type="scientific">Eiseniibacteriota bacterium</name>
    <dbReference type="NCBI Taxonomy" id="2212470"/>
    <lineage>
        <taxon>Bacteria</taxon>
        <taxon>Candidatus Eiseniibacteriota</taxon>
    </lineage>
</organism>
<feature type="compositionally biased region" description="Basic and acidic residues" evidence="11">
    <location>
        <begin position="79"/>
        <end position="90"/>
    </location>
</feature>
<feature type="transmembrane region" description="Helical" evidence="10">
    <location>
        <begin position="57"/>
        <end position="74"/>
    </location>
</feature>
<dbReference type="GO" id="GO:0015450">
    <property type="term" value="F:protein-transporting ATPase activity"/>
    <property type="evidence" value="ECO:0007669"/>
    <property type="project" value="UniProtKB-UniRule"/>
</dbReference>
<evidence type="ECO:0000256" key="1">
    <source>
        <dbReference type="ARBA" id="ARBA00004651"/>
    </source>
</evidence>
<sequence>MYGFLVALFVIICFFLVVVVLMQSGRGGGLSGAFGGGGGNQTLFGGRGAVDFLGKATWILGGAFMALALILALLSSSDNPDRKSLIEKRAGSTPLAPRSTGTETVPATNVPATPETPSAPASGQDAPESAPAGGDGTTEGSGTSGQ</sequence>
<keyword evidence="7 10" id="KW-1133">Transmembrane helix</keyword>
<keyword evidence="6 10" id="KW-0653">Protein transport</keyword>
<reference evidence="12" key="2">
    <citation type="journal article" date="2021" name="Microbiome">
        <title>Successional dynamics and alternative stable states in a saline activated sludge microbial community over 9 years.</title>
        <authorList>
            <person name="Wang Y."/>
            <person name="Ye J."/>
            <person name="Ju F."/>
            <person name="Liu L."/>
            <person name="Boyd J.A."/>
            <person name="Deng Y."/>
            <person name="Parks D.H."/>
            <person name="Jiang X."/>
            <person name="Yin X."/>
            <person name="Woodcroft B.J."/>
            <person name="Tyson G.W."/>
            <person name="Hugenholtz P."/>
            <person name="Polz M.F."/>
            <person name="Zhang T."/>
        </authorList>
    </citation>
    <scope>NUCLEOTIDE SEQUENCE</scope>
    <source>
        <strain evidence="12">HKST-UBA02</strain>
    </source>
</reference>
<dbReference type="PANTHER" id="PTHR34182:SF1">
    <property type="entry name" value="PROTEIN-EXPORT MEMBRANE PROTEIN SECG"/>
    <property type="match status" value="1"/>
</dbReference>
<evidence type="ECO:0000256" key="7">
    <source>
        <dbReference type="ARBA" id="ARBA00022989"/>
    </source>
</evidence>
<evidence type="ECO:0000256" key="3">
    <source>
        <dbReference type="ARBA" id="ARBA00022448"/>
    </source>
</evidence>
<evidence type="ECO:0000256" key="9">
    <source>
        <dbReference type="ARBA" id="ARBA00023136"/>
    </source>
</evidence>
<dbReference type="PRINTS" id="PR01651">
    <property type="entry name" value="SECGEXPORT"/>
</dbReference>
<dbReference type="NCBIfam" id="TIGR00810">
    <property type="entry name" value="secG"/>
    <property type="match status" value="1"/>
</dbReference>
<keyword evidence="8 10" id="KW-0811">Translocation</keyword>
<accession>A0A956N9R4</accession>
<dbReference type="GO" id="GO:0065002">
    <property type="term" value="P:intracellular protein transmembrane transport"/>
    <property type="evidence" value="ECO:0007669"/>
    <property type="project" value="TreeGrafter"/>
</dbReference>
<dbReference type="Pfam" id="PF03840">
    <property type="entry name" value="SecG"/>
    <property type="match status" value="1"/>
</dbReference>
<comment type="caution">
    <text evidence="10">Lacks conserved residue(s) required for the propagation of feature annotation.</text>
</comment>
<dbReference type="Proteomes" id="UP000739538">
    <property type="component" value="Unassembled WGS sequence"/>
</dbReference>
<evidence type="ECO:0000256" key="6">
    <source>
        <dbReference type="ARBA" id="ARBA00022927"/>
    </source>
</evidence>
<keyword evidence="3 10" id="KW-0813">Transport</keyword>
<reference evidence="12" key="1">
    <citation type="submission" date="2020-04" db="EMBL/GenBank/DDBJ databases">
        <authorList>
            <person name="Zhang T."/>
        </authorList>
    </citation>
    <scope>NUCLEOTIDE SEQUENCE</scope>
    <source>
        <strain evidence="12">HKST-UBA02</strain>
    </source>
</reference>
<keyword evidence="5 10" id="KW-0812">Transmembrane</keyword>
<dbReference type="AlphaFoldDB" id="A0A956N9R4"/>
<evidence type="ECO:0000256" key="4">
    <source>
        <dbReference type="ARBA" id="ARBA00022475"/>
    </source>
</evidence>
<evidence type="ECO:0000313" key="12">
    <source>
        <dbReference type="EMBL" id="MCA9755006.1"/>
    </source>
</evidence>
<comment type="subcellular location">
    <subcellularLocation>
        <location evidence="1 10">Cell membrane</location>
        <topology evidence="1 10">Multi-pass membrane protein</topology>
    </subcellularLocation>
</comment>
<evidence type="ECO:0000256" key="2">
    <source>
        <dbReference type="ARBA" id="ARBA00008445"/>
    </source>
</evidence>
<dbReference type="GO" id="GO:0005886">
    <property type="term" value="C:plasma membrane"/>
    <property type="evidence" value="ECO:0007669"/>
    <property type="project" value="UniProtKB-SubCell"/>
</dbReference>
<dbReference type="InterPro" id="IPR004692">
    <property type="entry name" value="SecG"/>
</dbReference>
<evidence type="ECO:0000256" key="11">
    <source>
        <dbReference type="SAM" id="MobiDB-lite"/>
    </source>
</evidence>